<dbReference type="HOGENOM" id="CLU_091039_1_0_1"/>
<evidence type="ECO:0000259" key="1">
    <source>
        <dbReference type="PROSITE" id="PS51269"/>
    </source>
</evidence>
<dbReference type="InterPro" id="IPR017920">
    <property type="entry name" value="COMM"/>
</dbReference>
<organism evidence="2 3">
    <name type="scientific">Ciona intestinalis</name>
    <name type="common">Transparent sea squirt</name>
    <name type="synonym">Ascidia intestinalis</name>
    <dbReference type="NCBI Taxonomy" id="7719"/>
    <lineage>
        <taxon>Eukaryota</taxon>
        <taxon>Metazoa</taxon>
        <taxon>Chordata</taxon>
        <taxon>Tunicata</taxon>
        <taxon>Ascidiacea</taxon>
        <taxon>Phlebobranchia</taxon>
        <taxon>Cionidae</taxon>
        <taxon>Ciona</taxon>
    </lineage>
</organism>
<dbReference type="PROSITE" id="PS51269">
    <property type="entry name" value="COMM"/>
    <property type="match status" value="1"/>
</dbReference>
<reference evidence="2" key="4">
    <citation type="submission" date="2025-09" db="UniProtKB">
        <authorList>
            <consortium name="Ensembl"/>
        </authorList>
    </citation>
    <scope>IDENTIFICATION</scope>
</reference>
<dbReference type="STRING" id="7719.ENSCINP00000012995"/>
<proteinExistence type="predicted"/>
<dbReference type="Pfam" id="PF07258">
    <property type="entry name" value="COMM_domain"/>
    <property type="match status" value="1"/>
</dbReference>
<dbReference type="Proteomes" id="UP000008144">
    <property type="component" value="Chromosome 10"/>
</dbReference>
<dbReference type="OMA" id="FVEFNHK"/>
<reference evidence="3" key="1">
    <citation type="journal article" date="2002" name="Science">
        <title>The draft genome of Ciona intestinalis: insights into chordate and vertebrate origins.</title>
        <authorList>
            <person name="Dehal P."/>
            <person name="Satou Y."/>
            <person name="Campbell R.K."/>
            <person name="Chapman J."/>
            <person name="Degnan B."/>
            <person name="De Tomaso A."/>
            <person name="Davidson B."/>
            <person name="Di Gregorio A."/>
            <person name="Gelpke M."/>
            <person name="Goodstein D.M."/>
            <person name="Harafuji N."/>
            <person name="Hastings K.E."/>
            <person name="Ho I."/>
            <person name="Hotta K."/>
            <person name="Huang W."/>
            <person name="Kawashima T."/>
            <person name="Lemaire P."/>
            <person name="Martinez D."/>
            <person name="Meinertzhagen I.A."/>
            <person name="Necula S."/>
            <person name="Nonaka M."/>
            <person name="Putnam N."/>
            <person name="Rash S."/>
            <person name="Saiga H."/>
            <person name="Satake M."/>
            <person name="Terry A."/>
            <person name="Yamada L."/>
            <person name="Wang H.G."/>
            <person name="Awazu S."/>
            <person name="Azumi K."/>
            <person name="Boore J."/>
            <person name="Branno M."/>
            <person name="Chin-Bow S."/>
            <person name="DeSantis R."/>
            <person name="Doyle S."/>
            <person name="Francino P."/>
            <person name="Keys D.N."/>
            <person name="Haga S."/>
            <person name="Hayashi H."/>
            <person name="Hino K."/>
            <person name="Imai K.S."/>
            <person name="Inaba K."/>
            <person name="Kano S."/>
            <person name="Kobayashi K."/>
            <person name="Kobayashi M."/>
            <person name="Lee B.I."/>
            <person name="Makabe K.W."/>
            <person name="Manohar C."/>
            <person name="Matassi G."/>
            <person name="Medina M."/>
            <person name="Mochizuki Y."/>
            <person name="Mount S."/>
            <person name="Morishita T."/>
            <person name="Miura S."/>
            <person name="Nakayama A."/>
            <person name="Nishizaka S."/>
            <person name="Nomoto H."/>
            <person name="Ohta F."/>
            <person name="Oishi K."/>
            <person name="Rigoutsos I."/>
            <person name="Sano M."/>
            <person name="Sasaki A."/>
            <person name="Sasakura Y."/>
            <person name="Shoguchi E."/>
            <person name="Shin-i T."/>
            <person name="Spagnuolo A."/>
            <person name="Stainier D."/>
            <person name="Suzuki M.M."/>
            <person name="Tassy O."/>
            <person name="Takatori N."/>
            <person name="Tokuoka M."/>
            <person name="Yagi K."/>
            <person name="Yoshizaki F."/>
            <person name="Wada S."/>
            <person name="Zhang C."/>
            <person name="Hyatt P.D."/>
            <person name="Larimer F."/>
            <person name="Detter C."/>
            <person name="Doggett N."/>
            <person name="Glavina T."/>
            <person name="Hawkins T."/>
            <person name="Richardson P."/>
            <person name="Lucas S."/>
            <person name="Kohara Y."/>
            <person name="Levine M."/>
            <person name="Satoh N."/>
            <person name="Rokhsar D.S."/>
        </authorList>
    </citation>
    <scope>NUCLEOTIDE SEQUENCE [LARGE SCALE GENOMIC DNA]</scope>
</reference>
<protein>
    <recommendedName>
        <fullName evidence="1">COMM domain-containing protein</fullName>
    </recommendedName>
</protein>
<dbReference type="InterPro" id="IPR037361">
    <property type="entry name" value="COMMD10"/>
</dbReference>
<dbReference type="PANTHER" id="PTHR12333:SF0">
    <property type="entry name" value="COMM DOMAIN-CONTAINING PROTEIN 10"/>
    <property type="match status" value="1"/>
</dbReference>
<feature type="domain" description="COMM" evidence="1">
    <location>
        <begin position="133"/>
        <end position="204"/>
    </location>
</feature>
<dbReference type="Ensembl" id="ENSCINT00000012995.3">
    <property type="protein sequence ID" value="ENSCINP00000012995.3"/>
    <property type="gene ID" value="ENSCING00000006297.3"/>
</dbReference>
<reference evidence="2" key="3">
    <citation type="submission" date="2025-08" db="UniProtKB">
        <authorList>
            <consortium name="Ensembl"/>
        </authorList>
    </citation>
    <scope>IDENTIFICATION</scope>
</reference>
<accession>F6UBQ5</accession>
<dbReference type="GeneTree" id="ENSGT00390000001500"/>
<name>F6UBQ5_CIOIN</name>
<dbReference type="AlphaFoldDB" id="F6UBQ5"/>
<evidence type="ECO:0000313" key="3">
    <source>
        <dbReference type="Proteomes" id="UP000008144"/>
    </source>
</evidence>
<dbReference type="PANTHER" id="PTHR12333">
    <property type="entry name" value="COMM DOMAIN CONTAINING PROTEIN 10"/>
    <property type="match status" value="1"/>
</dbReference>
<dbReference type="Pfam" id="PF21672">
    <property type="entry name" value="COMM_HN"/>
    <property type="match status" value="1"/>
</dbReference>
<keyword evidence="3" id="KW-1185">Reference proteome</keyword>
<sequence>MSNMSESLFTETPRFSKGVQLINELDIDRFPKLLTRILQNLHNKAEPAFNEAEQVKLGPALSLTSSELVLVIETLTFICQQAAYHATKPGILMTELEAVAINSDKCKVICEGWSAHGKPTIEKLKKHSFAPKQLQSVEWHLNLKLAQDSKSNLKEPNAIFQLNVENNDNDGVPSEPVLLEFNHSQLFNLYNKLEVIQSQLDSLS</sequence>
<dbReference type="InParanoid" id="F6UBQ5"/>
<dbReference type="FunCoup" id="F6UBQ5">
    <property type="interactions" value="95"/>
</dbReference>
<evidence type="ECO:0000313" key="2">
    <source>
        <dbReference type="Ensembl" id="ENSCINP00000012995.3"/>
    </source>
</evidence>
<reference evidence="2" key="2">
    <citation type="journal article" date="2008" name="Genome Biol.">
        <title>Improved genome assembly and evidence-based global gene model set for the chordate Ciona intestinalis: new insight into intron and operon populations.</title>
        <authorList>
            <person name="Satou Y."/>
            <person name="Mineta K."/>
            <person name="Ogasawara M."/>
            <person name="Sasakura Y."/>
            <person name="Shoguchi E."/>
            <person name="Ueno K."/>
            <person name="Yamada L."/>
            <person name="Matsumoto J."/>
            <person name="Wasserscheid J."/>
            <person name="Dewar K."/>
            <person name="Wiley G.B."/>
            <person name="Macmil S.L."/>
            <person name="Roe B.A."/>
            <person name="Zeller R.W."/>
            <person name="Hastings K.E."/>
            <person name="Lemaire P."/>
            <person name="Lindquist E."/>
            <person name="Endo T."/>
            <person name="Hotta K."/>
            <person name="Inaba K."/>
        </authorList>
    </citation>
    <scope>NUCLEOTIDE SEQUENCE [LARGE SCALE GENOMIC DNA]</scope>
    <source>
        <strain evidence="2">wild type</strain>
    </source>
</reference>
<dbReference type="EMBL" id="EAAA01000453">
    <property type="status" value="NOT_ANNOTATED_CDS"/>
    <property type="molecule type" value="Genomic_DNA"/>
</dbReference>